<feature type="domain" description="Prolyl 4-hydroxylase alpha subunit Fe(2+) 2OG dioxygenase" evidence="1">
    <location>
        <begin position="116"/>
        <end position="213"/>
    </location>
</feature>
<dbReference type="PANTHER" id="PTHR12117">
    <property type="entry name" value="HISTONE ACETYLTRANSFERASE COMPLEX"/>
    <property type="match status" value="1"/>
</dbReference>
<dbReference type="InterPro" id="IPR051842">
    <property type="entry name" value="uS12_prolyl_hydroxylase"/>
</dbReference>
<evidence type="ECO:0000313" key="3">
    <source>
        <dbReference type="Proteomes" id="UP000501534"/>
    </source>
</evidence>
<dbReference type="Pfam" id="PF13640">
    <property type="entry name" value="2OG-FeII_Oxy_3"/>
    <property type="match status" value="1"/>
</dbReference>
<protein>
    <recommendedName>
        <fullName evidence="1">Prolyl 4-hydroxylase alpha subunit Fe(2+) 2OG dioxygenase domain-containing protein</fullName>
    </recommendedName>
</protein>
<evidence type="ECO:0000259" key="1">
    <source>
        <dbReference type="Pfam" id="PF13640"/>
    </source>
</evidence>
<dbReference type="AlphaFoldDB" id="A0A6M4GX63"/>
<proteinExistence type="predicted"/>
<dbReference type="RefSeq" id="WP_171093033.1">
    <property type="nucleotide sequence ID" value="NZ_CP053069.1"/>
</dbReference>
<keyword evidence="3" id="KW-1185">Reference proteome</keyword>
<accession>A0A6M4GX63</accession>
<name>A0A6M4GX63_9PROT</name>
<dbReference type="InterPro" id="IPR044862">
    <property type="entry name" value="Pro_4_hyd_alph_FE2OG_OXY"/>
</dbReference>
<dbReference type="GO" id="GO:0005737">
    <property type="term" value="C:cytoplasm"/>
    <property type="evidence" value="ECO:0007669"/>
    <property type="project" value="TreeGrafter"/>
</dbReference>
<dbReference type="GO" id="GO:0006449">
    <property type="term" value="P:regulation of translational termination"/>
    <property type="evidence" value="ECO:0007669"/>
    <property type="project" value="TreeGrafter"/>
</dbReference>
<reference evidence="2 3" key="1">
    <citation type="submission" date="2020-04" db="EMBL/GenBank/DDBJ databases">
        <title>Usitatibacter rugosus gen. nov., sp. nov. and Usitatibacter palustris sp. nov., novel members of Usitatibacteraceae fam. nov. within the order Nitrosomonadales isolated from soil.</title>
        <authorList>
            <person name="Huber K.J."/>
            <person name="Neumann-Schaal M."/>
            <person name="Geppert A."/>
            <person name="Luckner M."/>
            <person name="Wanner G."/>
            <person name="Overmann J."/>
        </authorList>
    </citation>
    <scope>NUCLEOTIDE SEQUENCE [LARGE SCALE GENOMIC DNA]</scope>
    <source>
        <strain evidence="2 3">0125_3</strain>
    </source>
</reference>
<dbReference type="Proteomes" id="UP000501534">
    <property type="component" value="Chromosome"/>
</dbReference>
<sequence length="332" mass="38206">MIRTEVLSNALDTQHSFQGATPFRHVVVEDFLDPAVAEGLLRDFPPFDTRKALNEHGEVGRKAVFEHVSGISSGYRDFYRYINSKPFLDAMSELTGIPDLIADEALFGGGTHENLDGQGLDVHVDFNIDERRMLHRRVNLLVYLNKEWEESWGGLIELHSDPWTPKANQVKSFLPLFNRAVIFETNEYSWHGFKRIVLPEAKKGISRKSFSIYLYTKDRPAEEVVAPHTTFYVPAPPPERVAAGTTLTAKDAEDIQVALASRDGLLRMYQKLLVEKEQRLRDIVTMRRDALATPMHDYNRILASRSWRFIMMLHRIKYRMTTMLSRMGLRGR</sequence>
<evidence type="ECO:0000313" key="2">
    <source>
        <dbReference type="EMBL" id="QJR11575.1"/>
    </source>
</evidence>
<gene>
    <name evidence="2" type="ORF">DSM104443_02654</name>
</gene>
<dbReference type="EMBL" id="CP053069">
    <property type="protein sequence ID" value="QJR11575.1"/>
    <property type="molecule type" value="Genomic_DNA"/>
</dbReference>
<dbReference type="KEGG" id="uru:DSM104443_02654"/>
<dbReference type="GO" id="GO:0031543">
    <property type="term" value="F:peptidyl-proline dioxygenase activity"/>
    <property type="evidence" value="ECO:0007669"/>
    <property type="project" value="TreeGrafter"/>
</dbReference>
<dbReference type="PANTHER" id="PTHR12117:SF0">
    <property type="entry name" value="PROLYL 3-HYDROXYLASE OGFOD1"/>
    <property type="match status" value="1"/>
</dbReference>
<organism evidence="2 3">
    <name type="scientific">Usitatibacter rugosus</name>
    <dbReference type="NCBI Taxonomy" id="2732067"/>
    <lineage>
        <taxon>Bacteria</taxon>
        <taxon>Pseudomonadati</taxon>
        <taxon>Pseudomonadota</taxon>
        <taxon>Betaproteobacteria</taxon>
        <taxon>Nitrosomonadales</taxon>
        <taxon>Usitatibacteraceae</taxon>
        <taxon>Usitatibacter</taxon>
    </lineage>
</organism>
<dbReference type="Gene3D" id="2.60.120.620">
    <property type="entry name" value="q2cbj1_9rhob like domain"/>
    <property type="match status" value="1"/>
</dbReference>